<evidence type="ECO:0000313" key="3">
    <source>
        <dbReference type="EMBL" id="MBZ2166474.1"/>
    </source>
</evidence>
<feature type="region of interest" description="Disordered" evidence="1">
    <location>
        <begin position="62"/>
        <end position="107"/>
    </location>
</feature>
<evidence type="ECO:0008006" key="5">
    <source>
        <dbReference type="Google" id="ProtNLM"/>
    </source>
</evidence>
<dbReference type="Proteomes" id="UP000825933">
    <property type="component" value="Unassembled WGS sequence"/>
</dbReference>
<evidence type="ECO:0000256" key="1">
    <source>
        <dbReference type="SAM" id="MobiDB-lite"/>
    </source>
</evidence>
<dbReference type="RefSeq" id="WP_223792025.1">
    <property type="nucleotide sequence ID" value="NZ_JAIOUQ010000013.1"/>
</dbReference>
<name>A0A8T5US09_9EURY</name>
<feature type="transmembrane region" description="Helical" evidence="2">
    <location>
        <begin position="156"/>
        <end position="179"/>
    </location>
</feature>
<evidence type="ECO:0000313" key="4">
    <source>
        <dbReference type="Proteomes" id="UP000825933"/>
    </source>
</evidence>
<evidence type="ECO:0000256" key="2">
    <source>
        <dbReference type="SAM" id="Phobius"/>
    </source>
</evidence>
<proteinExistence type="predicted"/>
<dbReference type="EMBL" id="JAIOUQ010000013">
    <property type="protein sequence ID" value="MBZ2166474.1"/>
    <property type="molecule type" value="Genomic_DNA"/>
</dbReference>
<keyword evidence="2" id="KW-0472">Membrane</keyword>
<comment type="caution">
    <text evidence="3">The sequence shown here is derived from an EMBL/GenBank/DDBJ whole genome shotgun (WGS) entry which is preliminary data.</text>
</comment>
<feature type="transmembrane region" description="Helical" evidence="2">
    <location>
        <begin position="191"/>
        <end position="212"/>
    </location>
</feature>
<keyword evidence="2" id="KW-0812">Transmembrane</keyword>
<dbReference type="AlphaFoldDB" id="A0A8T5US09"/>
<protein>
    <recommendedName>
        <fullName evidence="5">DUF4405 domain-containing protein</fullName>
    </recommendedName>
</protein>
<sequence>MKARLITSLSFIPFIAAMAMSESCAVSCPYGLVNDPFPGQCPRYTDLSGDGLCDFSQVSTTVTTDNSTTSTDTSTDNTQVTNTSDQVNGHGAVSDQQVDSNASTIPDSSNGIDNGSFYDGSGYHVLPISILLIAGYLFTHYLFTKGVLDRKKHRRIWNILLTTGYFGMGSTGVILIFLVNLGIRTALNPTITFWHVEFAVLMTITTLIHIHLNWKPFKNIFKVLFKNTSFN</sequence>
<accession>A0A8T5US09</accession>
<keyword evidence="2" id="KW-1133">Transmembrane helix</keyword>
<keyword evidence="4" id="KW-1185">Reference proteome</keyword>
<gene>
    <name evidence="3" type="ORF">K8N75_10540</name>
</gene>
<feature type="compositionally biased region" description="Polar residues" evidence="1">
    <location>
        <begin position="94"/>
        <end position="107"/>
    </location>
</feature>
<reference evidence="4" key="1">
    <citation type="journal article" date="2022" name="Microbiol. Resour. Announc.">
        <title>Draft Genome Sequence of a Methanogenic Archaeon from West Spitsbergen Permafrost.</title>
        <authorList>
            <person name="Trubitsyn V."/>
            <person name="Rivkina E."/>
            <person name="Shcherbakova V."/>
        </authorList>
    </citation>
    <scope>NUCLEOTIDE SEQUENCE [LARGE SCALE GENOMIC DNA]</scope>
    <source>
        <strain evidence="4">VT</strain>
    </source>
</reference>
<organism evidence="3 4">
    <name type="scientific">Methanobacterium spitsbergense</name>
    <dbReference type="NCBI Taxonomy" id="2874285"/>
    <lineage>
        <taxon>Archaea</taxon>
        <taxon>Methanobacteriati</taxon>
        <taxon>Methanobacteriota</taxon>
        <taxon>Methanomada group</taxon>
        <taxon>Methanobacteria</taxon>
        <taxon>Methanobacteriales</taxon>
        <taxon>Methanobacteriaceae</taxon>
        <taxon>Methanobacterium</taxon>
    </lineage>
</organism>
<feature type="transmembrane region" description="Helical" evidence="2">
    <location>
        <begin position="123"/>
        <end position="144"/>
    </location>
</feature>
<feature type="compositionally biased region" description="Low complexity" evidence="1">
    <location>
        <begin position="62"/>
        <end position="86"/>
    </location>
</feature>